<dbReference type="RefSeq" id="WP_380919450.1">
    <property type="nucleotide sequence ID" value="NZ_JBHUPE010000004.1"/>
</dbReference>
<dbReference type="Pfam" id="PF14322">
    <property type="entry name" value="SusD-like_3"/>
    <property type="match status" value="1"/>
</dbReference>
<proteinExistence type="inferred from homology"/>
<evidence type="ECO:0000256" key="1">
    <source>
        <dbReference type="ARBA" id="ARBA00004442"/>
    </source>
</evidence>
<dbReference type="EMBL" id="JBHUPE010000004">
    <property type="protein sequence ID" value="MFD2903847.1"/>
    <property type="molecule type" value="Genomic_DNA"/>
</dbReference>
<dbReference type="SUPFAM" id="SSF48452">
    <property type="entry name" value="TPR-like"/>
    <property type="match status" value="1"/>
</dbReference>
<evidence type="ECO:0000256" key="2">
    <source>
        <dbReference type="ARBA" id="ARBA00006275"/>
    </source>
</evidence>
<keyword evidence="3" id="KW-0732">Signal</keyword>
<dbReference type="InterPro" id="IPR033985">
    <property type="entry name" value="SusD-like_N"/>
</dbReference>
<dbReference type="PROSITE" id="PS51257">
    <property type="entry name" value="PROKAR_LIPOPROTEIN"/>
    <property type="match status" value="1"/>
</dbReference>
<dbReference type="Proteomes" id="UP001597509">
    <property type="component" value="Unassembled WGS sequence"/>
</dbReference>
<feature type="domain" description="RagB/SusD" evidence="6">
    <location>
        <begin position="323"/>
        <end position="640"/>
    </location>
</feature>
<gene>
    <name evidence="8" type="ORF">ACFS6I_07930</name>
</gene>
<feature type="domain" description="SusD-like N-terminal" evidence="7">
    <location>
        <begin position="24"/>
        <end position="229"/>
    </location>
</feature>
<dbReference type="InterPro" id="IPR011990">
    <property type="entry name" value="TPR-like_helical_dom_sf"/>
</dbReference>
<protein>
    <submittedName>
        <fullName evidence="8">RagB/SusD family nutrient uptake outer membrane protein</fullName>
    </submittedName>
</protein>
<comment type="similarity">
    <text evidence="2">Belongs to the SusD family.</text>
</comment>
<keyword evidence="4" id="KW-0472">Membrane</keyword>
<evidence type="ECO:0000256" key="3">
    <source>
        <dbReference type="ARBA" id="ARBA00022729"/>
    </source>
</evidence>
<evidence type="ECO:0000259" key="6">
    <source>
        <dbReference type="Pfam" id="PF07980"/>
    </source>
</evidence>
<comment type="caution">
    <text evidence="8">The sequence shown here is derived from an EMBL/GenBank/DDBJ whole genome shotgun (WGS) entry which is preliminary data.</text>
</comment>
<organism evidence="8 9">
    <name type="scientific">Sphingobacterium anhuiense</name>
    <dbReference type="NCBI Taxonomy" id="493780"/>
    <lineage>
        <taxon>Bacteria</taxon>
        <taxon>Pseudomonadati</taxon>
        <taxon>Bacteroidota</taxon>
        <taxon>Sphingobacteriia</taxon>
        <taxon>Sphingobacteriales</taxon>
        <taxon>Sphingobacteriaceae</taxon>
        <taxon>Sphingobacterium</taxon>
    </lineage>
</organism>
<evidence type="ECO:0000256" key="5">
    <source>
        <dbReference type="ARBA" id="ARBA00023237"/>
    </source>
</evidence>
<accession>A0ABW5YTW3</accession>
<sequence>MKNNFKISIFGLGMLLGMTASCNKFLDVVPDNAPVLDQAFAMRTMAERYLVTCYNSLPLNSSVTANTGILAGDEFWLSSQSTYNSYNNWKIALGNQNSDNPLMNAWDGNNGSTGLWIGITNCNTFLDNIQKVPDMTDAEKLQWAAEVKFLKAYYHFLLLRQYGPVPIMDKNIPIYDPPGNSQIPRSSVDECFDYIISTIDSDMEYLMDDVTAVNQETGRITKLVAKAMKAEILMYAASPLFNGNTGIEASVRNNDGKELFNKTYSIEKWQKASAACKEAIDFAHGLGKHLHTWNAVGSFTPQTSTKYQMNTREAFSESSNNQEILWLDSRSIASASYQGAFMVPRFTANATSSSLSGYMSVTLNLVEKFYSKNGVPIDEDISYPYNSRFDLVTVPSTDGYRFNLVAGKTTSRLQLDRENRFYASLVFDAGRLFVNQAGSDANAYNIDLKYAGASGKVDPTNYNWTGFASKKHYNYQNTVAASNVFTARLFGYPVMRLANLYLYYAEALNEVNGPTQEAYSYIDLIRERTGLGGVVDSWLNYSVNPSKPTTKEGFREIIKSERTSEFALEGIRFWDLRRWKDAVKELNTPILGWDINQSAESSFYRPTVLYTRSFMDRDYFWPISLNERRRNPNLVQSAGW</sequence>
<dbReference type="InterPro" id="IPR012944">
    <property type="entry name" value="SusD_RagB_dom"/>
</dbReference>
<keyword evidence="9" id="KW-1185">Reference proteome</keyword>
<comment type="subcellular location">
    <subcellularLocation>
        <location evidence="1">Cell outer membrane</location>
    </subcellularLocation>
</comment>
<evidence type="ECO:0000256" key="4">
    <source>
        <dbReference type="ARBA" id="ARBA00023136"/>
    </source>
</evidence>
<dbReference type="Pfam" id="PF07980">
    <property type="entry name" value="SusD_RagB"/>
    <property type="match status" value="1"/>
</dbReference>
<name>A0ABW5YTW3_9SPHI</name>
<reference evidence="9" key="1">
    <citation type="journal article" date="2019" name="Int. J. Syst. Evol. Microbiol.">
        <title>The Global Catalogue of Microorganisms (GCM) 10K type strain sequencing project: providing services to taxonomists for standard genome sequencing and annotation.</title>
        <authorList>
            <consortium name="The Broad Institute Genomics Platform"/>
            <consortium name="The Broad Institute Genome Sequencing Center for Infectious Disease"/>
            <person name="Wu L."/>
            <person name="Ma J."/>
        </authorList>
    </citation>
    <scope>NUCLEOTIDE SEQUENCE [LARGE SCALE GENOMIC DNA]</scope>
    <source>
        <strain evidence="9">KCTC 22209</strain>
    </source>
</reference>
<dbReference type="Gene3D" id="1.25.40.390">
    <property type="match status" value="1"/>
</dbReference>
<evidence type="ECO:0000313" key="8">
    <source>
        <dbReference type="EMBL" id="MFD2903847.1"/>
    </source>
</evidence>
<evidence type="ECO:0000313" key="9">
    <source>
        <dbReference type="Proteomes" id="UP001597509"/>
    </source>
</evidence>
<evidence type="ECO:0000259" key="7">
    <source>
        <dbReference type="Pfam" id="PF14322"/>
    </source>
</evidence>
<keyword evidence="5" id="KW-0998">Cell outer membrane</keyword>